<evidence type="ECO:0000313" key="5">
    <source>
        <dbReference type="EMBL" id="WJW70123.1"/>
    </source>
</evidence>
<evidence type="ECO:0000313" key="4">
    <source>
        <dbReference type="EMBL" id="NWJ46887.1"/>
    </source>
</evidence>
<dbReference type="FunFam" id="3.40.50.300:FF:000285">
    <property type="entry name" value="Sporulation initiation inhibitor Soj"/>
    <property type="match status" value="1"/>
</dbReference>
<geneLocation type="plasmid" evidence="5 7">
    <name>unnamed1</name>
</geneLocation>
<dbReference type="InterPro" id="IPR050678">
    <property type="entry name" value="DNA_Partitioning_ATPase"/>
</dbReference>
<evidence type="ECO:0000259" key="2">
    <source>
        <dbReference type="Pfam" id="PF12728"/>
    </source>
</evidence>
<sequence length="340" mass="36713">MNSGKLLKTAEVAERLGVDTGTVARYIREGILPATATAGGHYRVSDADLTAFIASAGRAKTEGAIIIALANQKGGVGKTTATANLGVLLWQMNLKVLLVDLDPQGHLTFTLGHDPDTLPLTIYDAMAGEREFDITKVILKTSFGPDLAPNNIVASNSDRELSSKPTWGTRLSNVLKKVRQNYDYILLDSGPSLNSLTVNALYAADYVVIPTQLEMLSVKGLQLLLERIDEARAEANPRLQIAGAVAMMVQQNNAARTMGEALRQALGQRGIRSFNTVVKRSVQFAEAANQRTVVAAISPRSEQTETFRQLLNEILQVVGGNGLDKIEMLDSGRKERGEEA</sequence>
<dbReference type="CDD" id="cd04762">
    <property type="entry name" value="HTH_MerR-trunc"/>
    <property type="match status" value="1"/>
</dbReference>
<dbReference type="Gene3D" id="3.40.50.300">
    <property type="entry name" value="P-loop containing nucleotide triphosphate hydrolases"/>
    <property type="match status" value="1"/>
</dbReference>
<dbReference type="GO" id="GO:0003677">
    <property type="term" value="F:DNA binding"/>
    <property type="evidence" value="ECO:0007669"/>
    <property type="project" value="InterPro"/>
</dbReference>
<gene>
    <name evidence="4" type="ORF">HXX08_13560</name>
    <name evidence="5" type="ORF">OZ401_004626</name>
</gene>
<dbReference type="SUPFAM" id="SSF52540">
    <property type="entry name" value="P-loop containing nucleoside triphosphate hydrolases"/>
    <property type="match status" value="1"/>
</dbReference>
<reference evidence="5" key="2">
    <citation type="journal article" date="2024" name="Nature">
        <title>Anoxygenic phototroph of the Chloroflexota uses a type I reaction centre.</title>
        <authorList>
            <person name="Tsuji J.M."/>
            <person name="Shaw N.A."/>
            <person name="Nagashima S."/>
            <person name="Venkiteswaran J.J."/>
            <person name="Schiff S.L."/>
            <person name="Watanabe T."/>
            <person name="Fukui M."/>
            <person name="Hanada S."/>
            <person name="Tank M."/>
            <person name="Neufeld J.D."/>
        </authorList>
    </citation>
    <scope>NUCLEOTIDE SEQUENCE</scope>
    <source>
        <strain evidence="5">L227-S17</strain>
        <plasmid evidence="5 7">unnamed1</plasmid>
    </source>
</reference>
<dbReference type="PANTHER" id="PTHR13696:SF99">
    <property type="entry name" value="COBYRINIC ACID AC-DIAMIDE SYNTHASE"/>
    <property type="match status" value="1"/>
</dbReference>
<dbReference type="Gene3D" id="1.10.1660.10">
    <property type="match status" value="1"/>
</dbReference>
<reference evidence="4 6" key="1">
    <citation type="submission" date="2020-06" db="EMBL/GenBank/DDBJ databases">
        <title>Anoxygenic phototrophic Chloroflexota member uses a Type I reaction center.</title>
        <authorList>
            <person name="Tsuji J.M."/>
            <person name="Shaw N.A."/>
            <person name="Nagashima S."/>
            <person name="Venkiteswaran J."/>
            <person name="Schiff S.L."/>
            <person name="Hanada S."/>
            <person name="Tank M."/>
            <person name="Neufeld J.D."/>
        </authorList>
    </citation>
    <scope>NUCLEOTIDE SEQUENCE [LARGE SCALE GENOMIC DNA]</scope>
    <source>
        <strain evidence="4">L227-S17</strain>
    </source>
</reference>
<dbReference type="SUPFAM" id="SSF46955">
    <property type="entry name" value="Putative DNA-binding domain"/>
    <property type="match status" value="1"/>
</dbReference>
<dbReference type="PANTHER" id="PTHR13696">
    <property type="entry name" value="P-LOOP CONTAINING NUCLEOSIDE TRIPHOSPHATE HYDROLASE"/>
    <property type="match status" value="1"/>
</dbReference>
<dbReference type="InterPro" id="IPR027417">
    <property type="entry name" value="P-loop_NTPase"/>
</dbReference>
<organism evidence="4 6">
    <name type="scientific">Candidatus Chlorohelix allophototropha</name>
    <dbReference type="NCBI Taxonomy" id="3003348"/>
    <lineage>
        <taxon>Bacteria</taxon>
        <taxon>Bacillati</taxon>
        <taxon>Chloroflexota</taxon>
        <taxon>Chloroflexia</taxon>
        <taxon>Candidatus Chloroheliales</taxon>
        <taxon>Candidatus Chloroheliaceae</taxon>
        <taxon>Candidatus Chlorohelix</taxon>
    </lineage>
</organism>
<evidence type="ECO:0000313" key="7">
    <source>
        <dbReference type="Proteomes" id="UP001431572"/>
    </source>
</evidence>
<evidence type="ECO:0000313" key="6">
    <source>
        <dbReference type="Proteomes" id="UP000521676"/>
    </source>
</evidence>
<proteinExistence type="inferred from homology"/>
<dbReference type="EMBL" id="CP128401">
    <property type="protein sequence ID" value="WJW70123.1"/>
    <property type="molecule type" value="Genomic_DNA"/>
</dbReference>
<accession>A0A8T7M483</accession>
<dbReference type="InterPro" id="IPR025669">
    <property type="entry name" value="AAA_dom"/>
</dbReference>
<comment type="similarity">
    <text evidence="1">Belongs to the ParA family.</text>
</comment>
<dbReference type="Pfam" id="PF12728">
    <property type="entry name" value="HTH_17"/>
    <property type="match status" value="1"/>
</dbReference>
<dbReference type="RefSeq" id="WP_341472006.1">
    <property type="nucleotide sequence ID" value="NZ_CP128401.1"/>
</dbReference>
<dbReference type="Proteomes" id="UP001431572">
    <property type="component" value="Plasmid unnamed1"/>
</dbReference>
<dbReference type="EMBL" id="JACATZ010000001">
    <property type="protein sequence ID" value="NWJ46887.1"/>
    <property type="molecule type" value="Genomic_DNA"/>
</dbReference>
<protein>
    <submittedName>
        <fullName evidence="4">AAA family ATPase</fullName>
    </submittedName>
</protein>
<evidence type="ECO:0000259" key="3">
    <source>
        <dbReference type="Pfam" id="PF13614"/>
    </source>
</evidence>
<dbReference type="NCBIfam" id="TIGR01764">
    <property type="entry name" value="excise"/>
    <property type="match status" value="1"/>
</dbReference>
<feature type="domain" description="Helix-turn-helix" evidence="2">
    <location>
        <begin position="6"/>
        <end position="55"/>
    </location>
</feature>
<feature type="domain" description="AAA" evidence="3">
    <location>
        <begin position="66"/>
        <end position="241"/>
    </location>
</feature>
<dbReference type="InterPro" id="IPR010093">
    <property type="entry name" value="SinI_DNA-bd"/>
</dbReference>
<dbReference type="InterPro" id="IPR041657">
    <property type="entry name" value="HTH_17"/>
</dbReference>
<dbReference type="CDD" id="cd02042">
    <property type="entry name" value="ParAB_family"/>
    <property type="match status" value="1"/>
</dbReference>
<dbReference type="AlphaFoldDB" id="A0A8T7M483"/>
<dbReference type="InterPro" id="IPR009061">
    <property type="entry name" value="DNA-bd_dom_put_sf"/>
</dbReference>
<evidence type="ECO:0000256" key="1">
    <source>
        <dbReference type="ARBA" id="ARBA00006976"/>
    </source>
</evidence>
<dbReference type="Proteomes" id="UP000521676">
    <property type="component" value="Unassembled WGS sequence"/>
</dbReference>
<keyword evidence="7" id="KW-1185">Reference proteome</keyword>
<dbReference type="Pfam" id="PF13614">
    <property type="entry name" value="AAA_31"/>
    <property type="match status" value="1"/>
</dbReference>
<name>A0A8T7M483_9CHLR</name>
<keyword evidence="5" id="KW-0614">Plasmid</keyword>